<keyword evidence="6" id="KW-0560">Oxidoreductase</keyword>
<protein>
    <recommendedName>
        <fullName evidence="4 6">dTDP-4-dehydrorhamnose reductase</fullName>
        <ecNumber evidence="3 6">1.1.1.133</ecNumber>
    </recommendedName>
</protein>
<reference evidence="8 9" key="1">
    <citation type="submission" date="2017-04" db="EMBL/GenBank/DDBJ databases">
        <authorList>
            <person name="Afonso C.L."/>
            <person name="Miller P.J."/>
            <person name="Scott M.A."/>
            <person name="Spackman E."/>
            <person name="Goraichik I."/>
            <person name="Dimitrov K.M."/>
            <person name="Suarez D.L."/>
            <person name="Swayne D.E."/>
        </authorList>
    </citation>
    <scope>NUCLEOTIDE SEQUENCE [LARGE SCALE GENOMIC DNA]</scope>
    <source>
        <strain evidence="8 9">USBA 355</strain>
    </source>
</reference>
<name>A0A1Y6B9N1_9PROT</name>
<dbReference type="CDD" id="cd05254">
    <property type="entry name" value="dTDP_HR_like_SDR_e"/>
    <property type="match status" value="1"/>
</dbReference>
<gene>
    <name evidence="8" type="ORF">SAMN05428998_102198</name>
</gene>
<dbReference type="InterPro" id="IPR036291">
    <property type="entry name" value="NAD(P)-bd_dom_sf"/>
</dbReference>
<evidence type="ECO:0000256" key="6">
    <source>
        <dbReference type="RuleBase" id="RU364082"/>
    </source>
</evidence>
<comment type="pathway">
    <text evidence="1 6">Carbohydrate biosynthesis; dTDP-L-rhamnose biosynthesis.</text>
</comment>
<dbReference type="STRING" id="560819.SAMN05428998_102198"/>
<accession>A0A1Y6B9N1</accession>
<dbReference type="GO" id="GO:0008831">
    <property type="term" value="F:dTDP-4-dehydrorhamnose reductase activity"/>
    <property type="evidence" value="ECO:0007669"/>
    <property type="project" value="UniProtKB-EC"/>
</dbReference>
<dbReference type="EMBL" id="FWZX01000002">
    <property type="protein sequence ID" value="SME98709.1"/>
    <property type="molecule type" value="Genomic_DNA"/>
</dbReference>
<evidence type="ECO:0000256" key="3">
    <source>
        <dbReference type="ARBA" id="ARBA00012929"/>
    </source>
</evidence>
<dbReference type="AlphaFoldDB" id="A0A1Y6B9N1"/>
<dbReference type="InterPro" id="IPR029903">
    <property type="entry name" value="RmlD-like-bd"/>
</dbReference>
<comment type="similarity">
    <text evidence="2 6">Belongs to the dTDP-4-dehydrorhamnose reductase family.</text>
</comment>
<comment type="cofactor">
    <cofactor evidence="6">
        <name>Mg(2+)</name>
        <dbReference type="ChEBI" id="CHEBI:18420"/>
    </cofactor>
    <text evidence="6">Binds 1 Mg(2+) ion per monomer.</text>
</comment>
<feature type="domain" description="RmlD-like substrate binding" evidence="7">
    <location>
        <begin position="1"/>
        <end position="289"/>
    </location>
</feature>
<dbReference type="RefSeq" id="WP_085121269.1">
    <property type="nucleotide sequence ID" value="NZ_FWZX01000002.1"/>
</dbReference>
<dbReference type="PANTHER" id="PTHR10491">
    <property type="entry name" value="DTDP-4-DEHYDRORHAMNOSE REDUCTASE"/>
    <property type="match status" value="1"/>
</dbReference>
<dbReference type="UniPathway" id="UPA00124"/>
<evidence type="ECO:0000313" key="8">
    <source>
        <dbReference type="EMBL" id="SME98709.1"/>
    </source>
</evidence>
<dbReference type="Gene3D" id="3.40.50.720">
    <property type="entry name" value="NAD(P)-binding Rossmann-like Domain"/>
    <property type="match status" value="1"/>
</dbReference>
<organism evidence="8 9">
    <name type="scientific">Tistlia consotensis USBA 355</name>
    <dbReference type="NCBI Taxonomy" id="560819"/>
    <lineage>
        <taxon>Bacteria</taxon>
        <taxon>Pseudomonadati</taxon>
        <taxon>Pseudomonadota</taxon>
        <taxon>Alphaproteobacteria</taxon>
        <taxon>Rhodospirillales</taxon>
        <taxon>Rhodovibrionaceae</taxon>
        <taxon>Tistlia</taxon>
    </lineage>
</organism>
<proteinExistence type="inferred from homology"/>
<keyword evidence="9" id="KW-1185">Reference proteome</keyword>
<dbReference type="EC" id="1.1.1.133" evidence="3 6"/>
<sequence>MRLLVFGADGQVGRALAAAAGPRGVELALLDRRAADLCDPAAVAAAIEAAGADLVVNAAAYTAVDRAESDAATAFAVNEAGPAAIAEACARHDLPLVHFSTDYVFDGAGERPYREDDPTGPLGVYGRSKLAGEVAVRARWPRHLVLRTSWVYAAWGHNFVRTMLRLAEERDALSIVDDQRGCPTAAPDLAAAVLAIAPALLRPEAAWGTYHAAGAGIVSWYGFACEIFRLRERLTGRAGPALRPIPTSAYPTPAPRPRNSALDCALLRQTFGVALPPWQDSLERVLQRLLAAEQAG</sequence>
<dbReference type="PANTHER" id="PTHR10491:SF4">
    <property type="entry name" value="METHIONINE ADENOSYLTRANSFERASE 2 SUBUNIT BETA"/>
    <property type="match status" value="1"/>
</dbReference>
<dbReference type="SUPFAM" id="SSF51735">
    <property type="entry name" value="NAD(P)-binding Rossmann-fold domains"/>
    <property type="match status" value="1"/>
</dbReference>
<comment type="catalytic activity">
    <reaction evidence="5 6">
        <text>dTDP-beta-L-rhamnose + NADP(+) = dTDP-4-dehydro-beta-L-rhamnose + NADPH + H(+)</text>
        <dbReference type="Rhea" id="RHEA:21796"/>
        <dbReference type="ChEBI" id="CHEBI:15378"/>
        <dbReference type="ChEBI" id="CHEBI:57510"/>
        <dbReference type="ChEBI" id="CHEBI:57783"/>
        <dbReference type="ChEBI" id="CHEBI:58349"/>
        <dbReference type="ChEBI" id="CHEBI:62830"/>
        <dbReference type="EC" id="1.1.1.133"/>
    </reaction>
</comment>
<dbReference type="Pfam" id="PF04321">
    <property type="entry name" value="RmlD_sub_bind"/>
    <property type="match status" value="1"/>
</dbReference>
<dbReference type="Gene3D" id="3.90.25.10">
    <property type="entry name" value="UDP-galactose 4-epimerase, domain 1"/>
    <property type="match status" value="1"/>
</dbReference>
<evidence type="ECO:0000256" key="5">
    <source>
        <dbReference type="ARBA" id="ARBA00048200"/>
    </source>
</evidence>
<comment type="function">
    <text evidence="6">Catalyzes the reduction of dTDP-6-deoxy-L-lyxo-4-hexulose to yield dTDP-L-rhamnose.</text>
</comment>
<dbReference type="GO" id="GO:0019305">
    <property type="term" value="P:dTDP-rhamnose biosynthetic process"/>
    <property type="evidence" value="ECO:0007669"/>
    <property type="project" value="UniProtKB-UniPathway"/>
</dbReference>
<dbReference type="InterPro" id="IPR005913">
    <property type="entry name" value="dTDP_dehydrorham_reduct"/>
</dbReference>
<evidence type="ECO:0000313" key="9">
    <source>
        <dbReference type="Proteomes" id="UP000192917"/>
    </source>
</evidence>
<evidence type="ECO:0000256" key="2">
    <source>
        <dbReference type="ARBA" id="ARBA00010944"/>
    </source>
</evidence>
<evidence type="ECO:0000256" key="4">
    <source>
        <dbReference type="ARBA" id="ARBA00017099"/>
    </source>
</evidence>
<keyword evidence="6" id="KW-0521">NADP</keyword>
<evidence type="ECO:0000259" key="7">
    <source>
        <dbReference type="Pfam" id="PF04321"/>
    </source>
</evidence>
<dbReference type="NCBIfam" id="TIGR01214">
    <property type="entry name" value="rmlD"/>
    <property type="match status" value="1"/>
</dbReference>
<evidence type="ECO:0000256" key="1">
    <source>
        <dbReference type="ARBA" id="ARBA00004781"/>
    </source>
</evidence>
<dbReference type="Proteomes" id="UP000192917">
    <property type="component" value="Unassembled WGS sequence"/>
</dbReference>